<dbReference type="RefSeq" id="WP_390321473.1">
    <property type="nucleotide sequence ID" value="NZ_JBHRTP010000018.1"/>
</dbReference>
<dbReference type="Proteomes" id="UP001595530">
    <property type="component" value="Unassembled WGS sequence"/>
</dbReference>
<keyword evidence="2" id="KW-1133">Transmembrane helix</keyword>
<keyword evidence="4" id="KW-1185">Reference proteome</keyword>
<evidence type="ECO:0000256" key="2">
    <source>
        <dbReference type="SAM" id="Phobius"/>
    </source>
</evidence>
<feature type="region of interest" description="Disordered" evidence="1">
    <location>
        <begin position="1"/>
        <end position="31"/>
    </location>
</feature>
<protein>
    <submittedName>
        <fullName evidence="3">DUF4405 domain-containing protein</fullName>
    </submittedName>
</protein>
<evidence type="ECO:0000313" key="4">
    <source>
        <dbReference type="Proteomes" id="UP001595530"/>
    </source>
</evidence>
<dbReference type="EMBL" id="JBHRTP010000018">
    <property type="protein sequence ID" value="MFC3107726.1"/>
    <property type="molecule type" value="Genomic_DNA"/>
</dbReference>
<dbReference type="InterPro" id="IPR036197">
    <property type="entry name" value="NarG-like_sf"/>
</dbReference>
<sequence>MPANTIQMRSPHPPKHPAKPRPHSLHHPSAPRPVSLKLERWQRRALYGAFALLTLSGLLWLLAHYWWRPVGEYGETISPLEPWAMKLHGAAAMLALFLVGGILNNHIRRALKSRRNRSSGWAMVALLALLTLSGYALYYIAGEQSRPLWSVLHWIIGLGLPLLVLLHIVLGRRSAR</sequence>
<gene>
    <name evidence="3" type="ORF">ACFOFO_07090</name>
</gene>
<evidence type="ECO:0000313" key="3">
    <source>
        <dbReference type="EMBL" id="MFC3107726.1"/>
    </source>
</evidence>
<name>A0ABV7F0J1_9BURK</name>
<feature type="transmembrane region" description="Helical" evidence="2">
    <location>
        <begin position="152"/>
        <end position="170"/>
    </location>
</feature>
<accession>A0ABV7F0J1</accession>
<reference evidence="4" key="1">
    <citation type="journal article" date="2019" name="Int. J. Syst. Evol. Microbiol.">
        <title>The Global Catalogue of Microorganisms (GCM) 10K type strain sequencing project: providing services to taxonomists for standard genome sequencing and annotation.</title>
        <authorList>
            <consortium name="The Broad Institute Genomics Platform"/>
            <consortium name="The Broad Institute Genome Sequencing Center for Infectious Disease"/>
            <person name="Wu L."/>
            <person name="Ma J."/>
        </authorList>
    </citation>
    <scope>NUCLEOTIDE SEQUENCE [LARGE SCALE GENOMIC DNA]</scope>
    <source>
        <strain evidence="4">KCTC 42986</strain>
    </source>
</reference>
<dbReference type="SUPFAM" id="SSF103501">
    <property type="entry name" value="Respiratory nitrate reductase 1 gamma chain"/>
    <property type="match status" value="1"/>
</dbReference>
<comment type="caution">
    <text evidence="3">The sequence shown here is derived from an EMBL/GenBank/DDBJ whole genome shotgun (WGS) entry which is preliminary data.</text>
</comment>
<keyword evidence="2" id="KW-0472">Membrane</keyword>
<keyword evidence="2" id="KW-0812">Transmembrane</keyword>
<feature type="transmembrane region" description="Helical" evidence="2">
    <location>
        <begin position="87"/>
        <end position="107"/>
    </location>
</feature>
<organism evidence="3 4">
    <name type="scientific">Undibacterium arcticum</name>
    <dbReference type="NCBI Taxonomy" id="1762892"/>
    <lineage>
        <taxon>Bacteria</taxon>
        <taxon>Pseudomonadati</taxon>
        <taxon>Pseudomonadota</taxon>
        <taxon>Betaproteobacteria</taxon>
        <taxon>Burkholderiales</taxon>
        <taxon>Oxalobacteraceae</taxon>
        <taxon>Undibacterium</taxon>
    </lineage>
</organism>
<feature type="compositionally biased region" description="Basic residues" evidence="1">
    <location>
        <begin position="12"/>
        <end position="26"/>
    </location>
</feature>
<feature type="transmembrane region" description="Helical" evidence="2">
    <location>
        <begin position="45"/>
        <end position="67"/>
    </location>
</feature>
<feature type="transmembrane region" description="Helical" evidence="2">
    <location>
        <begin position="119"/>
        <end position="140"/>
    </location>
</feature>
<evidence type="ECO:0000256" key="1">
    <source>
        <dbReference type="SAM" id="MobiDB-lite"/>
    </source>
</evidence>
<proteinExistence type="predicted"/>